<dbReference type="RefSeq" id="WP_098074240.1">
    <property type="nucleotide sequence ID" value="NZ_PDEQ01000001.1"/>
</dbReference>
<dbReference type="Proteomes" id="UP000220102">
    <property type="component" value="Unassembled WGS sequence"/>
</dbReference>
<evidence type="ECO:0000313" key="3">
    <source>
        <dbReference type="Proteomes" id="UP000220102"/>
    </source>
</evidence>
<organism evidence="2 3">
    <name type="scientific">Longibacter salinarum</name>
    <dbReference type="NCBI Taxonomy" id="1850348"/>
    <lineage>
        <taxon>Bacteria</taxon>
        <taxon>Pseudomonadati</taxon>
        <taxon>Rhodothermota</taxon>
        <taxon>Rhodothermia</taxon>
        <taxon>Rhodothermales</taxon>
        <taxon>Salisaetaceae</taxon>
        <taxon>Longibacter</taxon>
    </lineage>
</organism>
<dbReference type="OrthoDB" id="9780310at2"/>
<reference evidence="2 3" key="1">
    <citation type="submission" date="2017-10" db="EMBL/GenBank/DDBJ databases">
        <title>Draft genome of Longibacter Salinarum.</title>
        <authorList>
            <person name="Goh K.M."/>
            <person name="Shamsir M.S."/>
            <person name="Lim S.W."/>
        </authorList>
    </citation>
    <scope>NUCLEOTIDE SEQUENCE [LARGE SCALE GENOMIC DNA]</scope>
    <source>
        <strain evidence="2 3">KCTC 52045</strain>
    </source>
</reference>
<sequence length="358" mass="41213">MSDAESDATTHRTPDQSIEDIRREVDDYRFDHVHPNARFGTASDRYGGWVGQIYPESAYATKISERKRRLGGEQFTERRVPVSSVRDYFDHFGCLEIDFTFYRPLLESDGSPSNNYGVLQNYLDHAPEDASFLLKAPQQFFARTLRRGGNYVDNEDFLDLDVYRRTFHEPALDLVGDRLAGIIFQQEYQRVRDSPSPEANVEALDDFFGPLGRDAQIHIELRSEHFLEPVYFDWLEERGLGHVFSHWTWLPQIRKQWTMSGERLTAANGEVVTRLLTPRNVKYADAYAQAYPFDKPVPEICDTEGARDMVLDVTALVYRAEAQNALVNIVANNRAWGNAPDLARAISHRILDEEEKRS</sequence>
<feature type="compositionally biased region" description="Basic and acidic residues" evidence="1">
    <location>
        <begin position="8"/>
        <end position="20"/>
    </location>
</feature>
<dbReference type="Gene3D" id="3.20.20.410">
    <property type="entry name" value="Protein of unknown function UPF0759"/>
    <property type="match status" value="1"/>
</dbReference>
<dbReference type="AlphaFoldDB" id="A0A2A8D385"/>
<gene>
    <name evidence="2" type="ORF">CRI94_03435</name>
</gene>
<dbReference type="InterPro" id="IPR036520">
    <property type="entry name" value="UPF0759_sf"/>
</dbReference>
<evidence type="ECO:0008006" key="4">
    <source>
        <dbReference type="Google" id="ProtNLM"/>
    </source>
</evidence>
<protein>
    <recommendedName>
        <fullName evidence="4">DUF72 domain-containing protein</fullName>
    </recommendedName>
</protein>
<proteinExistence type="predicted"/>
<dbReference type="EMBL" id="PDEQ01000001">
    <property type="protein sequence ID" value="PEN15341.1"/>
    <property type="molecule type" value="Genomic_DNA"/>
</dbReference>
<evidence type="ECO:0000313" key="2">
    <source>
        <dbReference type="EMBL" id="PEN15341.1"/>
    </source>
</evidence>
<dbReference type="Pfam" id="PF01904">
    <property type="entry name" value="DUF72"/>
    <property type="match status" value="1"/>
</dbReference>
<accession>A0A2A8D385</accession>
<dbReference type="InterPro" id="IPR002763">
    <property type="entry name" value="DUF72"/>
</dbReference>
<dbReference type="SUPFAM" id="SSF117396">
    <property type="entry name" value="TM1631-like"/>
    <property type="match status" value="1"/>
</dbReference>
<evidence type="ECO:0000256" key="1">
    <source>
        <dbReference type="SAM" id="MobiDB-lite"/>
    </source>
</evidence>
<comment type="caution">
    <text evidence="2">The sequence shown here is derived from an EMBL/GenBank/DDBJ whole genome shotgun (WGS) entry which is preliminary data.</text>
</comment>
<keyword evidence="3" id="KW-1185">Reference proteome</keyword>
<name>A0A2A8D385_9BACT</name>
<feature type="region of interest" description="Disordered" evidence="1">
    <location>
        <begin position="1"/>
        <end position="20"/>
    </location>
</feature>